<dbReference type="KEGG" id="nod:FOH10_01175"/>
<accession>A0A516NF84</accession>
<dbReference type="InterPro" id="IPR023393">
    <property type="entry name" value="START-like_dom_sf"/>
</dbReference>
<evidence type="ECO:0000313" key="2">
    <source>
        <dbReference type="Proteomes" id="UP000317039"/>
    </source>
</evidence>
<dbReference type="Pfam" id="PF10604">
    <property type="entry name" value="Polyketide_cyc2"/>
    <property type="match status" value="1"/>
</dbReference>
<name>A0A516NF84_9NOCA</name>
<dbReference type="Gene3D" id="3.30.530.20">
    <property type="match status" value="1"/>
</dbReference>
<sequence length="163" mass="18137">MCAMSLGYVPVTVESTCRTSAATAMEVIAPIDLPTIFTGMGPLPAVREVRDQSGPWDTAGNTRTVVLSDGSTAREELTGYTRARHFSYELTEFTGTMRRLVAKVDGEWTFTPAGRNSLVRWTYSFFPHPGRTRLVRYIVAPLWRRYATATLARAIREAEQATV</sequence>
<evidence type="ECO:0000313" key="1">
    <source>
        <dbReference type="EMBL" id="QDP77562.1"/>
    </source>
</evidence>
<reference evidence="1 2" key="1">
    <citation type="submission" date="2019-07" db="EMBL/GenBank/DDBJ databases">
        <title>Complete Genome Sequence and Methylome Analysis of Nocardia otitidis-caviarum NEB252.</title>
        <authorList>
            <person name="Fomenkov A."/>
            <person name="Anton B.P."/>
            <person name="Vincze T."/>
            <person name="Roberts R.J."/>
        </authorList>
    </citation>
    <scope>NUCLEOTIDE SEQUENCE [LARGE SCALE GENOMIC DNA]</scope>
    <source>
        <strain evidence="1 2">NEB252</strain>
    </source>
</reference>
<gene>
    <name evidence="1" type="ORF">FOH10_01175</name>
</gene>
<dbReference type="EMBL" id="CP041695">
    <property type="protein sequence ID" value="QDP77562.1"/>
    <property type="molecule type" value="Genomic_DNA"/>
</dbReference>
<proteinExistence type="predicted"/>
<organism evidence="1 2">
    <name type="scientific">Nocardia otitidiscaviarum</name>
    <dbReference type="NCBI Taxonomy" id="1823"/>
    <lineage>
        <taxon>Bacteria</taxon>
        <taxon>Bacillati</taxon>
        <taxon>Actinomycetota</taxon>
        <taxon>Actinomycetes</taxon>
        <taxon>Mycobacteriales</taxon>
        <taxon>Nocardiaceae</taxon>
        <taxon>Nocardia</taxon>
    </lineage>
</organism>
<dbReference type="SUPFAM" id="SSF55961">
    <property type="entry name" value="Bet v1-like"/>
    <property type="match status" value="1"/>
</dbReference>
<dbReference type="AlphaFoldDB" id="A0A516NF84"/>
<dbReference type="Proteomes" id="UP000317039">
    <property type="component" value="Chromosome"/>
</dbReference>
<protein>
    <submittedName>
        <fullName evidence="1">SRPBCC family protein</fullName>
    </submittedName>
</protein>
<dbReference type="InterPro" id="IPR019587">
    <property type="entry name" value="Polyketide_cyclase/dehydratase"/>
</dbReference>